<dbReference type="SMART" id="SM01197">
    <property type="entry name" value="FANCL_C"/>
    <property type="match status" value="1"/>
</dbReference>
<dbReference type="Pfam" id="PF13639">
    <property type="entry name" value="zf-RING_2"/>
    <property type="match status" value="1"/>
</dbReference>
<dbReference type="PROSITE" id="PS50089">
    <property type="entry name" value="ZF_RING_2"/>
    <property type="match status" value="1"/>
</dbReference>
<dbReference type="EC" id="2.3.2.27" evidence="2"/>
<gene>
    <name evidence="10" type="ORF">HID58_072822</name>
</gene>
<evidence type="ECO:0000256" key="6">
    <source>
        <dbReference type="ARBA" id="ARBA00022786"/>
    </source>
</evidence>
<keyword evidence="5 8" id="KW-0863">Zinc-finger</keyword>
<keyword evidence="4" id="KW-0479">Metal-binding</keyword>
<evidence type="ECO:0000313" key="10">
    <source>
        <dbReference type="EMBL" id="KAH0875460.1"/>
    </source>
</evidence>
<keyword evidence="3" id="KW-0808">Transferase</keyword>
<keyword evidence="11" id="KW-1185">Reference proteome</keyword>
<sequence>MIYNPKSLFSLSVTLHYFAVFEFRSKVVNLVTSSEPFLYFSLKKPIENCKSTRKLTTLLLIQHEQLSQYLKIREDEEDDVCSTCFHEYTEDNPKIVLQCGHIFHLACIYEWMERSKACPFCSKKMLFLEVTTTTFLNGDQDYS</sequence>
<dbReference type="PANTHER" id="PTHR46463:SF67">
    <property type="entry name" value="E3 UBIQUITIN-PROTEIN LIGASE"/>
    <property type="match status" value="1"/>
</dbReference>
<evidence type="ECO:0000256" key="1">
    <source>
        <dbReference type="ARBA" id="ARBA00000900"/>
    </source>
</evidence>
<evidence type="ECO:0000256" key="2">
    <source>
        <dbReference type="ARBA" id="ARBA00012483"/>
    </source>
</evidence>
<dbReference type="InterPro" id="IPR001841">
    <property type="entry name" value="Znf_RING"/>
</dbReference>
<dbReference type="SMART" id="SM00184">
    <property type="entry name" value="RING"/>
    <property type="match status" value="1"/>
</dbReference>
<dbReference type="Gene3D" id="3.30.40.10">
    <property type="entry name" value="Zinc/RING finger domain, C3HC4 (zinc finger)"/>
    <property type="match status" value="1"/>
</dbReference>
<evidence type="ECO:0000256" key="7">
    <source>
        <dbReference type="ARBA" id="ARBA00022833"/>
    </source>
</evidence>
<comment type="caution">
    <text evidence="10">The sequence shown here is derived from an EMBL/GenBank/DDBJ whole genome shotgun (WGS) entry which is preliminary data.</text>
</comment>
<dbReference type="PANTHER" id="PTHR46463">
    <property type="entry name" value="ZINC FINGER, RING/FYVE/PHD-TYPE"/>
    <property type="match status" value="1"/>
</dbReference>
<evidence type="ECO:0000256" key="8">
    <source>
        <dbReference type="PROSITE-ProRule" id="PRU00175"/>
    </source>
</evidence>
<evidence type="ECO:0000256" key="3">
    <source>
        <dbReference type="ARBA" id="ARBA00022679"/>
    </source>
</evidence>
<evidence type="ECO:0000259" key="9">
    <source>
        <dbReference type="PROSITE" id="PS50089"/>
    </source>
</evidence>
<dbReference type="EMBL" id="JAGKQM010000016">
    <property type="protein sequence ID" value="KAH0875460.1"/>
    <property type="molecule type" value="Genomic_DNA"/>
</dbReference>
<protein>
    <recommendedName>
        <fullName evidence="2">RING-type E3 ubiquitin transferase</fullName>
        <ecNumber evidence="2">2.3.2.27</ecNumber>
    </recommendedName>
</protein>
<dbReference type="Proteomes" id="UP000824890">
    <property type="component" value="Unassembled WGS sequence"/>
</dbReference>
<evidence type="ECO:0000256" key="4">
    <source>
        <dbReference type="ARBA" id="ARBA00022723"/>
    </source>
</evidence>
<dbReference type="InterPro" id="IPR013083">
    <property type="entry name" value="Znf_RING/FYVE/PHD"/>
</dbReference>
<accession>A0ABQ7Z5I5</accession>
<keyword evidence="6" id="KW-0833">Ubl conjugation pathway</keyword>
<reference evidence="10 11" key="1">
    <citation type="submission" date="2021-05" db="EMBL/GenBank/DDBJ databases">
        <title>Genome Assembly of Synthetic Allotetraploid Brassica napus Reveals Homoeologous Exchanges between Subgenomes.</title>
        <authorList>
            <person name="Davis J.T."/>
        </authorList>
    </citation>
    <scope>NUCLEOTIDE SEQUENCE [LARGE SCALE GENOMIC DNA]</scope>
    <source>
        <strain evidence="11">cv. Da-Ae</strain>
        <tissue evidence="10">Seedling</tissue>
    </source>
</reference>
<comment type="catalytic activity">
    <reaction evidence="1">
        <text>S-ubiquitinyl-[E2 ubiquitin-conjugating enzyme]-L-cysteine + [acceptor protein]-L-lysine = [E2 ubiquitin-conjugating enzyme]-L-cysteine + N(6)-ubiquitinyl-[acceptor protein]-L-lysine.</text>
        <dbReference type="EC" id="2.3.2.27"/>
    </reaction>
</comment>
<evidence type="ECO:0000256" key="5">
    <source>
        <dbReference type="ARBA" id="ARBA00022771"/>
    </source>
</evidence>
<keyword evidence="7" id="KW-0862">Zinc</keyword>
<organism evidence="10 11">
    <name type="scientific">Brassica napus</name>
    <name type="common">Rape</name>
    <dbReference type="NCBI Taxonomy" id="3708"/>
    <lineage>
        <taxon>Eukaryota</taxon>
        <taxon>Viridiplantae</taxon>
        <taxon>Streptophyta</taxon>
        <taxon>Embryophyta</taxon>
        <taxon>Tracheophyta</taxon>
        <taxon>Spermatophyta</taxon>
        <taxon>Magnoliopsida</taxon>
        <taxon>eudicotyledons</taxon>
        <taxon>Gunneridae</taxon>
        <taxon>Pentapetalae</taxon>
        <taxon>rosids</taxon>
        <taxon>malvids</taxon>
        <taxon>Brassicales</taxon>
        <taxon>Brassicaceae</taxon>
        <taxon>Brassiceae</taxon>
        <taxon>Brassica</taxon>
    </lineage>
</organism>
<feature type="domain" description="RING-type" evidence="9">
    <location>
        <begin position="81"/>
        <end position="122"/>
    </location>
</feature>
<proteinExistence type="predicted"/>
<name>A0ABQ7Z5I5_BRANA</name>
<dbReference type="SUPFAM" id="SSF57850">
    <property type="entry name" value="RING/U-box"/>
    <property type="match status" value="1"/>
</dbReference>
<evidence type="ECO:0000313" key="11">
    <source>
        <dbReference type="Proteomes" id="UP000824890"/>
    </source>
</evidence>